<keyword evidence="3" id="KW-1185">Reference proteome</keyword>
<organism evidence="2 3">
    <name type="scientific">Limnoglobus roseus</name>
    <dbReference type="NCBI Taxonomy" id="2598579"/>
    <lineage>
        <taxon>Bacteria</taxon>
        <taxon>Pseudomonadati</taxon>
        <taxon>Planctomycetota</taxon>
        <taxon>Planctomycetia</taxon>
        <taxon>Gemmatales</taxon>
        <taxon>Gemmataceae</taxon>
        <taxon>Limnoglobus</taxon>
    </lineage>
</organism>
<dbReference type="Proteomes" id="UP000324974">
    <property type="component" value="Chromosome"/>
</dbReference>
<gene>
    <name evidence="2" type="ORF">PX52LOC_06037</name>
</gene>
<feature type="chain" id="PRO_5022947406" evidence="1">
    <location>
        <begin position="21"/>
        <end position="93"/>
    </location>
</feature>
<evidence type="ECO:0000313" key="3">
    <source>
        <dbReference type="Proteomes" id="UP000324974"/>
    </source>
</evidence>
<reference evidence="3" key="1">
    <citation type="submission" date="2019-08" db="EMBL/GenBank/DDBJ databases">
        <title>Limnoglobus roseus gen. nov., sp. nov., a novel freshwater planctomycete with a giant genome from the family Gemmataceae.</title>
        <authorList>
            <person name="Kulichevskaya I.S."/>
            <person name="Naumoff D.G."/>
            <person name="Miroshnikov K."/>
            <person name="Ivanova A."/>
            <person name="Philippov D.A."/>
            <person name="Hakobyan A."/>
            <person name="Rijpstra I.C."/>
            <person name="Sinninghe Damste J.S."/>
            <person name="Liesack W."/>
            <person name="Dedysh S.N."/>
        </authorList>
    </citation>
    <scope>NUCLEOTIDE SEQUENCE [LARGE SCALE GENOMIC DNA]</scope>
    <source>
        <strain evidence="3">PX52</strain>
    </source>
</reference>
<sequence>MKKIIFAVMTMVALTGVASAAGGPFSAMPGQQAGPGPFARFFGKQPLPALQAAPWYLYWPYNAHFQTAAPLTGAYYAPPTAAPANPYFPPAGR</sequence>
<dbReference type="AlphaFoldDB" id="A0A5C1ALC2"/>
<dbReference type="KEGG" id="lrs:PX52LOC_06037"/>
<protein>
    <submittedName>
        <fullName evidence="2">Uncharacterized protein</fullName>
    </submittedName>
</protein>
<evidence type="ECO:0000256" key="1">
    <source>
        <dbReference type="SAM" id="SignalP"/>
    </source>
</evidence>
<evidence type="ECO:0000313" key="2">
    <source>
        <dbReference type="EMBL" id="QEL18987.1"/>
    </source>
</evidence>
<keyword evidence="1" id="KW-0732">Signal</keyword>
<proteinExistence type="predicted"/>
<feature type="signal peptide" evidence="1">
    <location>
        <begin position="1"/>
        <end position="20"/>
    </location>
</feature>
<dbReference type="RefSeq" id="WP_149113432.1">
    <property type="nucleotide sequence ID" value="NZ_CP042425.1"/>
</dbReference>
<dbReference type="EMBL" id="CP042425">
    <property type="protein sequence ID" value="QEL18987.1"/>
    <property type="molecule type" value="Genomic_DNA"/>
</dbReference>
<name>A0A5C1ALC2_9BACT</name>
<accession>A0A5C1ALC2</accession>